<dbReference type="PROSITE" id="PS50076">
    <property type="entry name" value="DNAJ_2"/>
    <property type="match status" value="2"/>
</dbReference>
<dbReference type="PRINTS" id="PR00625">
    <property type="entry name" value="JDOMAIN"/>
</dbReference>
<dbReference type="InterPro" id="IPR036671">
    <property type="entry name" value="DPH_MB_sf"/>
</dbReference>
<dbReference type="InterPro" id="IPR044248">
    <property type="entry name" value="DPH3/4-like"/>
</dbReference>
<name>A0A5J5AHC9_9ASTE</name>
<feature type="domain" description="J" evidence="1">
    <location>
        <begin position="11"/>
        <end position="83"/>
    </location>
</feature>
<dbReference type="Proteomes" id="UP000325577">
    <property type="component" value="Linkage Group LG21"/>
</dbReference>
<dbReference type="SMART" id="SM00271">
    <property type="entry name" value="DnaJ"/>
    <property type="match status" value="2"/>
</dbReference>
<dbReference type="OrthoDB" id="66964at2759"/>
<organism evidence="2 3">
    <name type="scientific">Nyssa sinensis</name>
    <dbReference type="NCBI Taxonomy" id="561372"/>
    <lineage>
        <taxon>Eukaryota</taxon>
        <taxon>Viridiplantae</taxon>
        <taxon>Streptophyta</taxon>
        <taxon>Embryophyta</taxon>
        <taxon>Tracheophyta</taxon>
        <taxon>Spermatophyta</taxon>
        <taxon>Magnoliopsida</taxon>
        <taxon>eudicotyledons</taxon>
        <taxon>Gunneridae</taxon>
        <taxon>Pentapetalae</taxon>
        <taxon>asterids</taxon>
        <taxon>Cornales</taxon>
        <taxon>Nyssaceae</taxon>
        <taxon>Nyssa</taxon>
    </lineage>
</organism>
<protein>
    <recommendedName>
        <fullName evidence="1">J domain-containing protein</fullName>
    </recommendedName>
</protein>
<proteinExistence type="predicted"/>
<sequence>MLFGNNSIHKTHYETLGVKEYASYEEIRTSYHSAILNSHPDKLQRKSEISNPDLVSGDRFLEVQRAWEILSDSRSRAIYDNELQALRQDAVAAEDVSLEDLMVEDAGEVLEFFYQCRCGDYFSVDSLELGKMGCTLLRDSSLRLIFVFRICSCWNCMSGYDSTSMGGTSLSSELSGSFFSNLWHLQLKLWKKFCYKQLSTMLFGNKSIHKTHYETLGVEEYASYEEIRASYRSAVLNSHPDKLQRTSEISNPNLEPGDRFLEKEKARKIRTGKGRAIGQVLFILTVTNELTELPIDFRLPRRTRAIVVDSFRLIFGLSSMGCCMLWNLTCINILRSQLEIDMGSEDGNPRWSVFDGVKIIPTTPEAVMAQINSAIAAFEYTHATALLQSPSSLSKNKSSNVPSASQYDARTADEAYKAGLAALAAGKLDEALHSLNLSLSKCPPDKTSAVAKLQSLISLTSQQLLKSPK</sequence>
<evidence type="ECO:0000313" key="3">
    <source>
        <dbReference type="Proteomes" id="UP000325577"/>
    </source>
</evidence>
<accession>A0A5J5AHC9</accession>
<reference evidence="2 3" key="1">
    <citation type="submission" date="2019-09" db="EMBL/GenBank/DDBJ databases">
        <title>A chromosome-level genome assembly of the Chinese tupelo Nyssa sinensis.</title>
        <authorList>
            <person name="Yang X."/>
            <person name="Kang M."/>
            <person name="Yang Y."/>
            <person name="Xiong H."/>
            <person name="Wang M."/>
            <person name="Zhang Z."/>
            <person name="Wang Z."/>
            <person name="Wu H."/>
            <person name="Ma T."/>
            <person name="Liu J."/>
            <person name="Xi Z."/>
        </authorList>
    </citation>
    <scope>NUCLEOTIDE SEQUENCE [LARGE SCALE GENOMIC DNA]</scope>
    <source>
        <strain evidence="2">J267</strain>
        <tissue evidence="2">Leaf</tissue>
    </source>
</reference>
<gene>
    <name evidence="2" type="ORF">F0562_035906</name>
</gene>
<evidence type="ECO:0000259" key="1">
    <source>
        <dbReference type="PROSITE" id="PS50076"/>
    </source>
</evidence>
<dbReference type="Pfam" id="PF00226">
    <property type="entry name" value="DnaJ"/>
    <property type="match status" value="2"/>
</dbReference>
<feature type="domain" description="J" evidence="1">
    <location>
        <begin position="211"/>
        <end position="274"/>
    </location>
</feature>
<dbReference type="GO" id="GO:0046872">
    <property type="term" value="F:metal ion binding"/>
    <property type="evidence" value="ECO:0007669"/>
    <property type="project" value="InterPro"/>
</dbReference>
<dbReference type="EMBL" id="CM018045">
    <property type="protein sequence ID" value="KAA8528551.1"/>
    <property type="molecule type" value="Genomic_DNA"/>
</dbReference>
<dbReference type="InterPro" id="IPR036869">
    <property type="entry name" value="J_dom_sf"/>
</dbReference>
<dbReference type="PANTHER" id="PTHR21454">
    <property type="entry name" value="DPH3 HOMOLOG-RELATED"/>
    <property type="match status" value="1"/>
</dbReference>
<dbReference type="AlphaFoldDB" id="A0A5J5AHC9"/>
<dbReference type="GO" id="GO:0017183">
    <property type="term" value="P:protein histidyl modification to diphthamide"/>
    <property type="evidence" value="ECO:0007669"/>
    <property type="project" value="InterPro"/>
</dbReference>
<dbReference type="InterPro" id="IPR001623">
    <property type="entry name" value="DnaJ_domain"/>
</dbReference>
<evidence type="ECO:0000313" key="2">
    <source>
        <dbReference type="EMBL" id="KAA8528551.1"/>
    </source>
</evidence>
<dbReference type="CDD" id="cd06257">
    <property type="entry name" value="DnaJ"/>
    <property type="match status" value="2"/>
</dbReference>
<keyword evidence="3" id="KW-1185">Reference proteome</keyword>
<dbReference type="PANTHER" id="PTHR21454:SF47">
    <property type="entry name" value="DNAJ HEAT SHOCK N-TERMINAL DOMAIN-CONTAINING PROTEIN"/>
    <property type="match status" value="1"/>
</dbReference>
<dbReference type="Gene3D" id="3.10.660.10">
    <property type="entry name" value="DPH Zinc finger"/>
    <property type="match status" value="1"/>
</dbReference>
<dbReference type="SUPFAM" id="SSF46565">
    <property type="entry name" value="Chaperone J-domain"/>
    <property type="match status" value="2"/>
</dbReference>
<dbReference type="Gene3D" id="1.10.287.110">
    <property type="entry name" value="DnaJ domain"/>
    <property type="match status" value="2"/>
</dbReference>
<dbReference type="GO" id="GO:0005829">
    <property type="term" value="C:cytosol"/>
    <property type="evidence" value="ECO:0007669"/>
    <property type="project" value="TreeGrafter"/>
</dbReference>
<dbReference type="SUPFAM" id="SSF144217">
    <property type="entry name" value="CSL zinc finger"/>
    <property type="match status" value="1"/>
</dbReference>